<keyword evidence="2" id="KW-1185">Reference proteome</keyword>
<evidence type="ECO:0000313" key="1">
    <source>
        <dbReference type="EMBL" id="KAI9917704.1"/>
    </source>
</evidence>
<proteinExistence type="predicted"/>
<comment type="caution">
    <text evidence="1">The sequence shown here is derived from an EMBL/GenBank/DDBJ whole genome shotgun (WGS) entry which is preliminary data.</text>
</comment>
<gene>
    <name evidence="1" type="ORF">PsorP6_012384</name>
</gene>
<evidence type="ECO:0000313" key="2">
    <source>
        <dbReference type="Proteomes" id="UP001163321"/>
    </source>
</evidence>
<sequence>MLLDWGDDELQVALTMCKFFLLGTNVFLFLTAALVFLTSSSTLEPTSQTQLKRALIVTAHPDDESMFFLPLVHSLQQESSTTKWQIHLLCLSRGNFDGLGSIRENELKSCTMYIGLSTRHVQVLEDPKLQDGMKNEWDTAHIGAIVSRYIERNEIDAVFTFDDFGVSGHPNHISTHFGVKQAIREQQEKCSAAGRNQHAEKETKVVGGWALESTSILRKYTGILDTALSFWLSRRKGEESNERQFVFVCRPLWNYRVMAIHQSQFVWYRRLFVIFSRYTFINTFHPLLSVGSTNVTADYKKAL</sequence>
<reference evidence="1 2" key="1">
    <citation type="journal article" date="2022" name="bioRxiv">
        <title>The genome of the oomycete Peronosclerospora sorghi, a cosmopolitan pathogen of maize and sorghum, is inflated with dispersed pseudogenes.</title>
        <authorList>
            <person name="Fletcher K."/>
            <person name="Martin F."/>
            <person name="Isakeit T."/>
            <person name="Cavanaugh K."/>
            <person name="Magill C."/>
            <person name="Michelmore R."/>
        </authorList>
    </citation>
    <scope>NUCLEOTIDE SEQUENCE [LARGE SCALE GENOMIC DNA]</scope>
    <source>
        <strain evidence="1">P6</strain>
    </source>
</reference>
<protein>
    <submittedName>
        <fullName evidence="1">Uncharacterized protein</fullName>
    </submittedName>
</protein>
<organism evidence="1 2">
    <name type="scientific">Peronosclerospora sorghi</name>
    <dbReference type="NCBI Taxonomy" id="230839"/>
    <lineage>
        <taxon>Eukaryota</taxon>
        <taxon>Sar</taxon>
        <taxon>Stramenopiles</taxon>
        <taxon>Oomycota</taxon>
        <taxon>Peronosporomycetes</taxon>
        <taxon>Peronosporales</taxon>
        <taxon>Peronosporaceae</taxon>
        <taxon>Peronosclerospora</taxon>
    </lineage>
</organism>
<name>A0ACC0WI22_9STRA</name>
<dbReference type="EMBL" id="CM047592">
    <property type="protein sequence ID" value="KAI9917704.1"/>
    <property type="molecule type" value="Genomic_DNA"/>
</dbReference>
<accession>A0ACC0WI22</accession>
<dbReference type="Proteomes" id="UP001163321">
    <property type="component" value="Chromosome 13"/>
</dbReference>